<name>A0ACB9F0G6_CICIN</name>
<sequence length="104" mass="12166">MVCASLYSHQHRVRLSLQPKLCSLTTSSVAIGLSSRCRLINLLDEYSNLLHHLRTHREAIYRNNDDSRKFEPYISGFLRNQKHPPSWINVSIWSKMISYNHGWA</sequence>
<dbReference type="EMBL" id="CM042011">
    <property type="protein sequence ID" value="KAI3764813.1"/>
    <property type="molecule type" value="Genomic_DNA"/>
</dbReference>
<evidence type="ECO:0000313" key="1">
    <source>
        <dbReference type="EMBL" id="KAI3764813.1"/>
    </source>
</evidence>
<reference evidence="2" key="1">
    <citation type="journal article" date="2022" name="Mol. Ecol. Resour.">
        <title>The genomes of chicory, endive, great burdock and yacon provide insights into Asteraceae palaeo-polyploidization history and plant inulin production.</title>
        <authorList>
            <person name="Fan W."/>
            <person name="Wang S."/>
            <person name="Wang H."/>
            <person name="Wang A."/>
            <person name="Jiang F."/>
            <person name="Liu H."/>
            <person name="Zhao H."/>
            <person name="Xu D."/>
            <person name="Zhang Y."/>
        </authorList>
    </citation>
    <scope>NUCLEOTIDE SEQUENCE [LARGE SCALE GENOMIC DNA]</scope>
    <source>
        <strain evidence="2">cv. Punajuju</strain>
    </source>
</reference>
<dbReference type="Proteomes" id="UP001055811">
    <property type="component" value="Linkage Group LG03"/>
</dbReference>
<evidence type="ECO:0000313" key="2">
    <source>
        <dbReference type="Proteomes" id="UP001055811"/>
    </source>
</evidence>
<keyword evidence="2" id="KW-1185">Reference proteome</keyword>
<organism evidence="1 2">
    <name type="scientific">Cichorium intybus</name>
    <name type="common">Chicory</name>
    <dbReference type="NCBI Taxonomy" id="13427"/>
    <lineage>
        <taxon>Eukaryota</taxon>
        <taxon>Viridiplantae</taxon>
        <taxon>Streptophyta</taxon>
        <taxon>Embryophyta</taxon>
        <taxon>Tracheophyta</taxon>
        <taxon>Spermatophyta</taxon>
        <taxon>Magnoliopsida</taxon>
        <taxon>eudicotyledons</taxon>
        <taxon>Gunneridae</taxon>
        <taxon>Pentapetalae</taxon>
        <taxon>asterids</taxon>
        <taxon>campanulids</taxon>
        <taxon>Asterales</taxon>
        <taxon>Asteraceae</taxon>
        <taxon>Cichorioideae</taxon>
        <taxon>Cichorieae</taxon>
        <taxon>Cichoriinae</taxon>
        <taxon>Cichorium</taxon>
    </lineage>
</organism>
<reference evidence="1 2" key="2">
    <citation type="journal article" date="2022" name="Mol. Ecol. Resour.">
        <title>The genomes of chicory, endive, great burdock and yacon provide insights into Asteraceae paleo-polyploidization history and plant inulin production.</title>
        <authorList>
            <person name="Fan W."/>
            <person name="Wang S."/>
            <person name="Wang H."/>
            <person name="Wang A."/>
            <person name="Jiang F."/>
            <person name="Liu H."/>
            <person name="Zhao H."/>
            <person name="Xu D."/>
            <person name="Zhang Y."/>
        </authorList>
    </citation>
    <scope>NUCLEOTIDE SEQUENCE [LARGE SCALE GENOMIC DNA]</scope>
    <source>
        <strain evidence="2">cv. Punajuju</strain>
        <tissue evidence="1">Leaves</tissue>
    </source>
</reference>
<proteinExistence type="predicted"/>
<gene>
    <name evidence="1" type="ORF">L2E82_14830</name>
</gene>
<accession>A0ACB9F0G6</accession>
<comment type="caution">
    <text evidence="1">The sequence shown here is derived from an EMBL/GenBank/DDBJ whole genome shotgun (WGS) entry which is preliminary data.</text>
</comment>
<protein>
    <submittedName>
        <fullName evidence="1">Uncharacterized protein</fullName>
    </submittedName>
</protein>